<dbReference type="InterPro" id="IPR002942">
    <property type="entry name" value="S4_RNA-bd"/>
</dbReference>
<dbReference type="Gene3D" id="3.10.290.10">
    <property type="entry name" value="RNA-binding S4 domain"/>
    <property type="match status" value="1"/>
</dbReference>
<evidence type="ECO:0000313" key="4">
    <source>
        <dbReference type="Proteomes" id="UP000295681"/>
    </source>
</evidence>
<dbReference type="GO" id="GO:0003723">
    <property type="term" value="F:RNA binding"/>
    <property type="evidence" value="ECO:0007669"/>
    <property type="project" value="UniProtKB-KW"/>
</dbReference>
<dbReference type="Pfam" id="PF21278">
    <property type="entry name" value="YlmH_1st"/>
    <property type="match status" value="1"/>
</dbReference>
<sequence length="261" mass="30257">MPHSKQQSLFREDEYQFVQQCHDWLSQSSDEYRPILTPFLNPREQYILKMVGQPIEDLNIFFDGGSVEAESQRAIITPEYFSKDNLDFEMTLFQIDYPIKFTTLSHPQILGALLGLGLQRKAIGDILNDEHIWQVMVDKRIFTYIQQNFVKVGRTTVKVTALPLNKMIDTSKAWEEQFLLVSSLRLDTLVAASYHLSRVVAKQMIESGQVRLNWTVVEKPDSLITINDIVSVHHYGRFQLKGLDGRTKKDKIKAIENIIRR</sequence>
<dbReference type="InterPro" id="IPR048443">
    <property type="entry name" value="RqcP2_N"/>
</dbReference>
<dbReference type="SUPFAM" id="SSF55174">
    <property type="entry name" value="Alpha-L RNA-binding motif"/>
    <property type="match status" value="1"/>
</dbReference>
<proteinExistence type="predicted"/>
<protein>
    <recommendedName>
        <fullName evidence="2">RNA-binding S4 domain-containing protein</fullName>
    </recommendedName>
</protein>
<dbReference type="InterPro" id="IPR012677">
    <property type="entry name" value="Nucleotide-bd_a/b_plait_sf"/>
</dbReference>
<gene>
    <name evidence="3" type="ORF">C5L23_000422</name>
</gene>
<dbReference type="Proteomes" id="UP000295681">
    <property type="component" value="Unassembled WGS sequence"/>
</dbReference>
<organism evidence="3 4">
    <name type="scientific">Leuconostoc fallax</name>
    <dbReference type="NCBI Taxonomy" id="1251"/>
    <lineage>
        <taxon>Bacteria</taxon>
        <taxon>Bacillati</taxon>
        <taxon>Bacillota</taxon>
        <taxon>Bacilli</taxon>
        <taxon>Lactobacillales</taxon>
        <taxon>Lactobacillaceae</taxon>
        <taxon>Leuconostoc</taxon>
    </lineage>
</organism>
<dbReference type="Gene3D" id="3.30.1370.160">
    <property type="match status" value="1"/>
</dbReference>
<dbReference type="InterPro" id="IPR040591">
    <property type="entry name" value="RqcP2_RBD"/>
</dbReference>
<dbReference type="Pfam" id="PF01479">
    <property type="entry name" value="S4"/>
    <property type="match status" value="1"/>
</dbReference>
<dbReference type="SMART" id="SM00363">
    <property type="entry name" value="S4"/>
    <property type="match status" value="1"/>
</dbReference>
<dbReference type="PROSITE" id="PS50889">
    <property type="entry name" value="S4"/>
    <property type="match status" value="1"/>
</dbReference>
<dbReference type="InterPro" id="IPR036986">
    <property type="entry name" value="S4_RNA-bd_sf"/>
</dbReference>
<keyword evidence="4" id="KW-1185">Reference proteome</keyword>
<comment type="caution">
    <text evidence="3">The sequence shown here is derived from an EMBL/GenBank/DDBJ whole genome shotgun (WGS) entry which is preliminary data.</text>
</comment>
<dbReference type="CDD" id="cd00165">
    <property type="entry name" value="S4"/>
    <property type="match status" value="1"/>
</dbReference>
<evidence type="ECO:0000256" key="1">
    <source>
        <dbReference type="PROSITE-ProRule" id="PRU00182"/>
    </source>
</evidence>
<reference evidence="3 4" key="1">
    <citation type="journal article" date="2019" name="Appl. Microbiol. Biotechnol.">
        <title>Uncovering carbohydrate metabolism through a genotype-phenotype association study of 56 lactic acid bacteria genomes.</title>
        <authorList>
            <person name="Buron-Moles G."/>
            <person name="Chailyan A."/>
            <person name="Dolejs I."/>
            <person name="Forster J."/>
            <person name="Miks M.H."/>
        </authorList>
    </citation>
    <scope>NUCLEOTIDE SEQUENCE [LARGE SCALE GENOMIC DNA]</scope>
    <source>
        <strain evidence="3 4">ATCC 700006</strain>
    </source>
</reference>
<dbReference type="Pfam" id="PF17774">
    <property type="entry name" value="YlmH_RBD"/>
    <property type="match status" value="1"/>
</dbReference>
<feature type="domain" description="RNA-binding S4" evidence="2">
    <location>
        <begin position="184"/>
        <end position="241"/>
    </location>
</feature>
<name>A0A4R5N886_9LACO</name>
<evidence type="ECO:0000313" key="3">
    <source>
        <dbReference type="EMBL" id="TDG68116.1"/>
    </source>
</evidence>
<dbReference type="EMBL" id="PUFI01000014">
    <property type="protein sequence ID" value="TDG68116.1"/>
    <property type="molecule type" value="Genomic_DNA"/>
</dbReference>
<evidence type="ECO:0000259" key="2">
    <source>
        <dbReference type="SMART" id="SM00363"/>
    </source>
</evidence>
<keyword evidence="1" id="KW-0694">RNA-binding</keyword>
<accession>A0A4R5N886</accession>
<dbReference type="AlphaFoldDB" id="A0A4R5N886"/>
<dbReference type="STRING" id="907931.GCA_000165675_00913"/>
<dbReference type="Gene3D" id="3.30.70.330">
    <property type="match status" value="1"/>
</dbReference>